<proteinExistence type="predicted"/>
<dbReference type="HOGENOM" id="CLU_1120440_0_0_1"/>
<dbReference type="InParanoid" id="A0A0C3CEG2"/>
<evidence type="ECO:0000313" key="2">
    <source>
        <dbReference type="Proteomes" id="UP000054321"/>
    </source>
</evidence>
<dbReference type="Proteomes" id="UP000054321">
    <property type="component" value="Unassembled WGS sequence"/>
</dbReference>
<evidence type="ECO:0000313" key="1">
    <source>
        <dbReference type="EMBL" id="KIM97323.1"/>
    </source>
</evidence>
<keyword evidence="2" id="KW-1185">Reference proteome</keyword>
<reference evidence="1 2" key="1">
    <citation type="submission" date="2014-04" db="EMBL/GenBank/DDBJ databases">
        <authorList>
            <consortium name="DOE Joint Genome Institute"/>
            <person name="Kuo A."/>
            <person name="Martino E."/>
            <person name="Perotto S."/>
            <person name="Kohler A."/>
            <person name="Nagy L.G."/>
            <person name="Floudas D."/>
            <person name="Copeland A."/>
            <person name="Barry K.W."/>
            <person name="Cichocki N."/>
            <person name="Veneault-Fourrey C."/>
            <person name="LaButti K."/>
            <person name="Lindquist E.A."/>
            <person name="Lipzen A."/>
            <person name="Lundell T."/>
            <person name="Morin E."/>
            <person name="Murat C."/>
            <person name="Sun H."/>
            <person name="Tunlid A."/>
            <person name="Henrissat B."/>
            <person name="Grigoriev I.V."/>
            <person name="Hibbett D.S."/>
            <person name="Martin F."/>
            <person name="Nordberg H.P."/>
            <person name="Cantor M.N."/>
            <person name="Hua S.X."/>
        </authorList>
    </citation>
    <scope>NUCLEOTIDE SEQUENCE [LARGE SCALE GENOMIC DNA]</scope>
    <source>
        <strain evidence="1 2">Zn</strain>
    </source>
</reference>
<dbReference type="AlphaFoldDB" id="A0A0C3CEG2"/>
<organism evidence="1 2">
    <name type="scientific">Oidiodendron maius (strain Zn)</name>
    <dbReference type="NCBI Taxonomy" id="913774"/>
    <lineage>
        <taxon>Eukaryota</taxon>
        <taxon>Fungi</taxon>
        <taxon>Dikarya</taxon>
        <taxon>Ascomycota</taxon>
        <taxon>Pezizomycotina</taxon>
        <taxon>Leotiomycetes</taxon>
        <taxon>Leotiomycetes incertae sedis</taxon>
        <taxon>Myxotrichaceae</taxon>
        <taxon>Oidiodendron</taxon>
    </lineage>
</organism>
<name>A0A0C3CEG2_OIDMZ</name>
<gene>
    <name evidence="1" type="ORF">OIDMADRAFT_20532</name>
</gene>
<protein>
    <submittedName>
        <fullName evidence="1">Uncharacterized protein</fullName>
    </submittedName>
</protein>
<accession>A0A0C3CEG2</accession>
<dbReference type="EMBL" id="KN832882">
    <property type="protein sequence ID" value="KIM97323.1"/>
    <property type="molecule type" value="Genomic_DNA"/>
</dbReference>
<sequence length="248" mass="27925">MTDANLMNLSTDTSGNTNYTLQKSHLIRNFLEDKLDVECHADEWVLLSPDSAAFPQPKLASRSDQQFTCRFPSPLIHSMDEEPEALLSSEAKRRCIESLDGGLPHIPIPRRVQQHRRSNSEIIRNLTGSNIALAQVGDVWTCRTTWAGRNDLDVSNPRPVKDGALPASSAALFSSSPSSWSSPARSHSYSTFISKEIQMRDKVKERLDHLKRDEEGSSLLKGNEALRRLKWAKEMADMFPEECDRDFA</sequence>
<reference evidence="2" key="2">
    <citation type="submission" date="2015-01" db="EMBL/GenBank/DDBJ databases">
        <title>Evolutionary Origins and Diversification of the Mycorrhizal Mutualists.</title>
        <authorList>
            <consortium name="DOE Joint Genome Institute"/>
            <consortium name="Mycorrhizal Genomics Consortium"/>
            <person name="Kohler A."/>
            <person name="Kuo A."/>
            <person name="Nagy L.G."/>
            <person name="Floudas D."/>
            <person name="Copeland A."/>
            <person name="Barry K.W."/>
            <person name="Cichocki N."/>
            <person name="Veneault-Fourrey C."/>
            <person name="LaButti K."/>
            <person name="Lindquist E.A."/>
            <person name="Lipzen A."/>
            <person name="Lundell T."/>
            <person name="Morin E."/>
            <person name="Murat C."/>
            <person name="Riley R."/>
            <person name="Ohm R."/>
            <person name="Sun H."/>
            <person name="Tunlid A."/>
            <person name="Henrissat B."/>
            <person name="Grigoriev I.V."/>
            <person name="Hibbett D.S."/>
            <person name="Martin F."/>
        </authorList>
    </citation>
    <scope>NUCLEOTIDE SEQUENCE [LARGE SCALE GENOMIC DNA]</scope>
    <source>
        <strain evidence="2">Zn</strain>
    </source>
</reference>